<name>A0A1Q5P8P9_9BACT</name>
<protein>
    <submittedName>
        <fullName evidence="7">RNA polymerase subunit sigma-24</fullName>
    </submittedName>
</protein>
<gene>
    <name evidence="7" type="ORF">A3841_05560</name>
</gene>
<dbReference type="NCBIfam" id="TIGR02937">
    <property type="entry name" value="sigma70-ECF"/>
    <property type="match status" value="1"/>
</dbReference>
<evidence type="ECO:0000256" key="3">
    <source>
        <dbReference type="ARBA" id="ARBA00023082"/>
    </source>
</evidence>
<dbReference type="GO" id="GO:0016987">
    <property type="term" value="F:sigma factor activity"/>
    <property type="evidence" value="ECO:0007669"/>
    <property type="project" value="UniProtKB-KW"/>
</dbReference>
<dbReference type="PANTHER" id="PTHR43133:SF51">
    <property type="entry name" value="RNA POLYMERASE SIGMA FACTOR"/>
    <property type="match status" value="1"/>
</dbReference>
<dbReference type="RefSeq" id="WP_073854563.1">
    <property type="nucleotide sequence ID" value="NZ_LVWA01000012.1"/>
</dbReference>
<dbReference type="InterPro" id="IPR014284">
    <property type="entry name" value="RNA_pol_sigma-70_dom"/>
</dbReference>
<dbReference type="InterPro" id="IPR013325">
    <property type="entry name" value="RNA_pol_sigma_r2"/>
</dbReference>
<keyword evidence="8" id="KW-1185">Reference proteome</keyword>
<comment type="similarity">
    <text evidence="1">Belongs to the sigma-70 factor family. ECF subfamily.</text>
</comment>
<dbReference type="NCBIfam" id="NF008888">
    <property type="entry name" value="PRK11922.1"/>
    <property type="match status" value="1"/>
</dbReference>
<organism evidence="7 8">
    <name type="scientific">Pontibacter flavimaris</name>
    <dbReference type="NCBI Taxonomy" id="1797110"/>
    <lineage>
        <taxon>Bacteria</taxon>
        <taxon>Pseudomonadati</taxon>
        <taxon>Bacteroidota</taxon>
        <taxon>Cytophagia</taxon>
        <taxon>Cytophagales</taxon>
        <taxon>Hymenobacteraceae</taxon>
        <taxon>Pontibacter</taxon>
    </lineage>
</organism>
<dbReference type="Pfam" id="PF08281">
    <property type="entry name" value="Sigma70_r4_2"/>
    <property type="match status" value="1"/>
</dbReference>
<dbReference type="GO" id="GO:0006352">
    <property type="term" value="P:DNA-templated transcription initiation"/>
    <property type="evidence" value="ECO:0007669"/>
    <property type="project" value="InterPro"/>
</dbReference>
<dbReference type="PANTHER" id="PTHR43133">
    <property type="entry name" value="RNA POLYMERASE ECF-TYPE SIGMA FACTO"/>
    <property type="match status" value="1"/>
</dbReference>
<dbReference type="InterPro" id="IPR013249">
    <property type="entry name" value="RNA_pol_sigma70_r4_t2"/>
</dbReference>
<dbReference type="CDD" id="cd06171">
    <property type="entry name" value="Sigma70_r4"/>
    <property type="match status" value="1"/>
</dbReference>
<reference evidence="7 8" key="1">
    <citation type="submission" date="2016-03" db="EMBL/GenBank/DDBJ databases">
        <title>Genome sequence of Pontibacter sp. nov., of the family cytophagaceae, isolated from marine sediment of the Yellow Sea, China.</title>
        <authorList>
            <person name="Zhang G."/>
            <person name="Zhang R."/>
        </authorList>
    </citation>
    <scope>NUCLEOTIDE SEQUENCE [LARGE SCALE GENOMIC DNA]</scope>
    <source>
        <strain evidence="7 8">S10-8</strain>
    </source>
</reference>
<dbReference type="InterPro" id="IPR039425">
    <property type="entry name" value="RNA_pol_sigma-70-like"/>
</dbReference>
<dbReference type="Gene3D" id="1.10.10.10">
    <property type="entry name" value="Winged helix-like DNA-binding domain superfamily/Winged helix DNA-binding domain"/>
    <property type="match status" value="1"/>
</dbReference>
<dbReference type="GO" id="GO:0003677">
    <property type="term" value="F:DNA binding"/>
    <property type="evidence" value="ECO:0007669"/>
    <property type="project" value="InterPro"/>
</dbReference>
<feature type="domain" description="RNA polymerase sigma-70 region 2" evidence="5">
    <location>
        <begin position="35"/>
        <end position="102"/>
    </location>
</feature>
<sequence>MEAVNHIRASGEAALPDATVVSRVLAGEISLYELLMRRHNQKLYRAIRSYLKQEQEVEDAMQDTYLKAFEKLCQFRCEAQFSTWLIRIGINTALEKLRERKRVFPFSLLTGQPEDISKLLTQTNFMNPEHIAIQQETKQLLEKAIDSIPEKYRIIYTLREVEGMPVSEITACLDLSESNVKVRLHRAKAMLKESLFKLSKSRDVFEFGNKRCDAIVERVMEALPAGRKL</sequence>
<keyword evidence="2" id="KW-0805">Transcription regulation</keyword>
<evidence type="ECO:0000256" key="1">
    <source>
        <dbReference type="ARBA" id="ARBA00010641"/>
    </source>
</evidence>
<dbReference type="EMBL" id="LVWA01000012">
    <property type="protein sequence ID" value="OKL38615.1"/>
    <property type="molecule type" value="Genomic_DNA"/>
</dbReference>
<dbReference type="Pfam" id="PF04542">
    <property type="entry name" value="Sigma70_r2"/>
    <property type="match status" value="1"/>
</dbReference>
<feature type="domain" description="RNA polymerase sigma factor 70 region 4 type 2" evidence="6">
    <location>
        <begin position="139"/>
        <end position="191"/>
    </location>
</feature>
<dbReference type="InterPro" id="IPR013324">
    <property type="entry name" value="RNA_pol_sigma_r3/r4-like"/>
</dbReference>
<dbReference type="AlphaFoldDB" id="A0A1Q5P8P9"/>
<evidence type="ECO:0000259" key="6">
    <source>
        <dbReference type="Pfam" id="PF08281"/>
    </source>
</evidence>
<dbReference type="OrthoDB" id="1027298at2"/>
<evidence type="ECO:0000313" key="7">
    <source>
        <dbReference type="EMBL" id="OKL38615.1"/>
    </source>
</evidence>
<dbReference type="InterPro" id="IPR036388">
    <property type="entry name" value="WH-like_DNA-bd_sf"/>
</dbReference>
<dbReference type="Proteomes" id="UP000186551">
    <property type="component" value="Unassembled WGS sequence"/>
</dbReference>
<dbReference type="InterPro" id="IPR007627">
    <property type="entry name" value="RNA_pol_sigma70_r2"/>
</dbReference>
<evidence type="ECO:0000256" key="2">
    <source>
        <dbReference type="ARBA" id="ARBA00023015"/>
    </source>
</evidence>
<evidence type="ECO:0000313" key="8">
    <source>
        <dbReference type="Proteomes" id="UP000186551"/>
    </source>
</evidence>
<dbReference type="Gene3D" id="1.10.1740.10">
    <property type="match status" value="1"/>
</dbReference>
<proteinExistence type="inferred from homology"/>
<comment type="caution">
    <text evidence="7">The sequence shown here is derived from an EMBL/GenBank/DDBJ whole genome shotgun (WGS) entry which is preliminary data.</text>
</comment>
<accession>A0A1Q5P8P9</accession>
<dbReference type="STRING" id="1797110.A3841_05560"/>
<dbReference type="SUPFAM" id="SSF88946">
    <property type="entry name" value="Sigma2 domain of RNA polymerase sigma factors"/>
    <property type="match status" value="1"/>
</dbReference>
<dbReference type="SUPFAM" id="SSF88659">
    <property type="entry name" value="Sigma3 and sigma4 domains of RNA polymerase sigma factors"/>
    <property type="match status" value="1"/>
</dbReference>
<keyword evidence="3" id="KW-0731">Sigma factor</keyword>
<keyword evidence="4" id="KW-0804">Transcription</keyword>
<evidence type="ECO:0000259" key="5">
    <source>
        <dbReference type="Pfam" id="PF04542"/>
    </source>
</evidence>
<evidence type="ECO:0000256" key="4">
    <source>
        <dbReference type="ARBA" id="ARBA00023163"/>
    </source>
</evidence>